<dbReference type="Pfam" id="PF00144">
    <property type="entry name" value="Beta-lactamase"/>
    <property type="match status" value="1"/>
</dbReference>
<dbReference type="eggNOG" id="COG1680">
    <property type="taxonomic scope" value="Bacteria"/>
</dbReference>
<protein>
    <recommendedName>
        <fullName evidence="1">Beta-lactamase-related domain-containing protein</fullName>
    </recommendedName>
</protein>
<proteinExistence type="predicted"/>
<feature type="domain" description="Beta-lactamase-related" evidence="1">
    <location>
        <begin position="21"/>
        <end position="251"/>
    </location>
</feature>
<evidence type="ECO:0000259" key="1">
    <source>
        <dbReference type="Pfam" id="PF00144"/>
    </source>
</evidence>
<dbReference type="Gene3D" id="3.40.710.10">
    <property type="entry name" value="DD-peptidase/beta-lactamase superfamily"/>
    <property type="match status" value="1"/>
</dbReference>
<name>K6WF51_9MICO</name>
<dbReference type="InterPro" id="IPR001466">
    <property type="entry name" value="Beta-lactam-related"/>
</dbReference>
<comment type="caution">
    <text evidence="2">The sequence shown here is derived from an EMBL/GenBank/DDBJ whole genome shotgun (WGS) entry which is preliminary data.</text>
</comment>
<organism evidence="2 3">
    <name type="scientific">Kineosphaera limosa NBRC 100340</name>
    <dbReference type="NCBI Taxonomy" id="1184609"/>
    <lineage>
        <taxon>Bacteria</taxon>
        <taxon>Bacillati</taxon>
        <taxon>Actinomycetota</taxon>
        <taxon>Actinomycetes</taxon>
        <taxon>Micrococcales</taxon>
        <taxon>Dermatophilaceae</taxon>
        <taxon>Kineosphaera</taxon>
    </lineage>
</organism>
<reference evidence="2 3" key="1">
    <citation type="submission" date="2012-08" db="EMBL/GenBank/DDBJ databases">
        <title>Whole genome shotgun sequence of Kineosphaera limosa NBRC 100340.</title>
        <authorList>
            <person name="Yoshida I."/>
            <person name="Isaki S."/>
            <person name="Hosoyama A."/>
            <person name="Tsuchikane K."/>
            <person name="Katsumata H."/>
            <person name="Ando Y."/>
            <person name="Ohji S."/>
            <person name="Hamada M."/>
            <person name="Tamura T."/>
            <person name="Yamazoe A."/>
            <person name="Yamazaki S."/>
            <person name="Fujita N."/>
        </authorList>
    </citation>
    <scope>NUCLEOTIDE SEQUENCE [LARGE SCALE GENOMIC DNA]</scope>
    <source>
        <strain evidence="2 3">NBRC 100340</strain>
    </source>
</reference>
<dbReference type="EMBL" id="BAHD01000088">
    <property type="protein sequence ID" value="GAB97915.1"/>
    <property type="molecule type" value="Genomic_DNA"/>
</dbReference>
<dbReference type="RefSeq" id="WP_006594447.1">
    <property type="nucleotide sequence ID" value="NZ_BAHD01000088.1"/>
</dbReference>
<gene>
    <name evidence="2" type="ORF">KILIM_088_00030</name>
</gene>
<dbReference type="InterPro" id="IPR050789">
    <property type="entry name" value="Diverse_Enzym_Activities"/>
</dbReference>
<dbReference type="Proteomes" id="UP000008366">
    <property type="component" value="Unassembled WGS sequence"/>
</dbReference>
<dbReference type="AlphaFoldDB" id="K6WF51"/>
<evidence type="ECO:0000313" key="2">
    <source>
        <dbReference type="EMBL" id="GAB97915.1"/>
    </source>
</evidence>
<keyword evidence="3" id="KW-1185">Reference proteome</keyword>
<dbReference type="PANTHER" id="PTHR43283">
    <property type="entry name" value="BETA-LACTAMASE-RELATED"/>
    <property type="match status" value="1"/>
</dbReference>
<dbReference type="SUPFAM" id="SSF56601">
    <property type="entry name" value="beta-lactamase/transpeptidase-like"/>
    <property type="match status" value="1"/>
</dbReference>
<evidence type="ECO:0000313" key="3">
    <source>
        <dbReference type="Proteomes" id="UP000008366"/>
    </source>
</evidence>
<dbReference type="PANTHER" id="PTHR43283:SF15">
    <property type="entry name" value="CONSERVED PROTEIN"/>
    <property type="match status" value="1"/>
</dbReference>
<sequence length="272" mass="29035">MALDLKAEVSSWPVEKASVAIVDADGIVDMYDDGTHHRWASVSKVAMALTILDGCAEGVISLEDEVGPPGSTLAHLLAHASGIAPDSDEIAGQVGSRRIYSNRGIEIAADHLEQATGQPFDQELSDRVLDLLDMNDTVLDGSPAHGVVGPIGDLAVLAHELLKPKLLLPQVVELASTLAFPGLHGVLPGYGRQKNNDWGLGCEIRDHKSPHWSAPENSPETFGHFGQTGSFLWVDRAAGLACASLSNRQFGQWAIEAWPPLSSKVLAEYAIR</sequence>
<accession>K6WF51</accession>
<dbReference type="InterPro" id="IPR012338">
    <property type="entry name" value="Beta-lactam/transpept-like"/>
</dbReference>
<dbReference type="STRING" id="1184609.KILIM_088_00030"/>